<accession>A0A8S9U117</accession>
<comment type="caution">
    <text evidence="1">The sequence shown here is derived from an EMBL/GenBank/DDBJ whole genome shotgun (WGS) entry which is preliminary data.</text>
</comment>
<proteinExistence type="predicted"/>
<dbReference type="AlphaFoldDB" id="A0A8S9U117"/>
<reference evidence="1" key="1">
    <citation type="submission" date="2020-03" db="EMBL/GenBank/DDBJ databases">
        <title>Hybrid Assembly of Korean Phytophthora infestans isolates.</title>
        <authorList>
            <person name="Prokchorchik M."/>
            <person name="Lee Y."/>
            <person name="Seo J."/>
            <person name="Cho J.-H."/>
            <person name="Park Y.-E."/>
            <person name="Jang D.-C."/>
            <person name="Im J.-S."/>
            <person name="Choi J.-G."/>
            <person name="Park H.-J."/>
            <person name="Lee G.-B."/>
            <person name="Lee Y.-G."/>
            <person name="Hong S.-Y."/>
            <person name="Cho K."/>
            <person name="Sohn K.H."/>
        </authorList>
    </citation>
    <scope>NUCLEOTIDE SEQUENCE</scope>
    <source>
        <strain evidence="1">KR_2_A2</strain>
    </source>
</reference>
<name>A0A8S9U117_PHYIN</name>
<dbReference type="Proteomes" id="UP000704712">
    <property type="component" value="Unassembled WGS sequence"/>
</dbReference>
<organism evidence="1 2">
    <name type="scientific">Phytophthora infestans</name>
    <name type="common">Potato late blight agent</name>
    <name type="synonym">Botrytis infestans</name>
    <dbReference type="NCBI Taxonomy" id="4787"/>
    <lineage>
        <taxon>Eukaryota</taxon>
        <taxon>Sar</taxon>
        <taxon>Stramenopiles</taxon>
        <taxon>Oomycota</taxon>
        <taxon>Peronosporomycetes</taxon>
        <taxon>Peronosporales</taxon>
        <taxon>Peronosporaceae</taxon>
        <taxon>Phytophthora</taxon>
    </lineage>
</organism>
<protein>
    <submittedName>
        <fullName evidence="1">Uncharacterized protein</fullName>
    </submittedName>
</protein>
<evidence type="ECO:0000313" key="2">
    <source>
        <dbReference type="Proteomes" id="UP000704712"/>
    </source>
</evidence>
<gene>
    <name evidence="1" type="ORF">GN958_ATG18191</name>
</gene>
<dbReference type="EMBL" id="JAACNO010002520">
    <property type="protein sequence ID" value="KAF4132614.1"/>
    <property type="molecule type" value="Genomic_DNA"/>
</dbReference>
<sequence length="247" mass="27994">MNIELLRSDWTPVTHRGPVRPHSMREEEHVHRNADYSDDDIKAGEKGLPKIALCELNAYIELKIAISSCPLNGLWDYWSTNALYNHPPVQATIQKDRFFGVRVVLTLHSIDTIPEEVKIWDPLWDCRSILNNIFKESRTLIASKPDKYAVRFYALVDWKPLYVHGLFDNCSGDNTAAGLLDRYTAIFPVIHSLHANSATALLVVMLAHQNQQSPSPSGKRAHGDWKLVAVIDTAYNVKEAEKAHKQC</sequence>
<evidence type="ECO:0000313" key="1">
    <source>
        <dbReference type="EMBL" id="KAF4132614.1"/>
    </source>
</evidence>